<proteinExistence type="predicted"/>
<organism evidence="2 3">
    <name type="scientific">Ajellomyces capsulatus</name>
    <name type="common">Darling's disease fungus</name>
    <name type="synonym">Histoplasma capsulatum</name>
    <dbReference type="NCBI Taxonomy" id="5037"/>
    <lineage>
        <taxon>Eukaryota</taxon>
        <taxon>Fungi</taxon>
        <taxon>Dikarya</taxon>
        <taxon>Ascomycota</taxon>
        <taxon>Pezizomycotina</taxon>
        <taxon>Eurotiomycetes</taxon>
        <taxon>Eurotiomycetidae</taxon>
        <taxon>Onygenales</taxon>
        <taxon>Ajellomycetaceae</taxon>
        <taxon>Histoplasma</taxon>
    </lineage>
</organism>
<dbReference type="EMBL" id="JAEVHI010000001">
    <property type="protein sequence ID" value="KAG5305065.1"/>
    <property type="molecule type" value="Genomic_DNA"/>
</dbReference>
<feature type="chain" id="PRO_5034349897" description="Secreted protein" evidence="1">
    <location>
        <begin position="20"/>
        <end position="62"/>
    </location>
</feature>
<accession>A0A8H7Z6M1</accession>
<comment type="caution">
    <text evidence="2">The sequence shown here is derived from an EMBL/GenBank/DDBJ whole genome shotgun (WGS) entry which is preliminary data.</text>
</comment>
<feature type="signal peptide" evidence="1">
    <location>
        <begin position="1"/>
        <end position="19"/>
    </location>
</feature>
<name>A0A8H7Z6M1_AJECA</name>
<keyword evidence="1" id="KW-0732">Signal</keyword>
<dbReference type="Proteomes" id="UP000670092">
    <property type="component" value="Unassembled WGS sequence"/>
</dbReference>
<sequence length="62" mass="7033">MLRGCAGFLTLAVVQVILSWKSFFRQECDIFNHHQKPSPRNSVCELASAKHTFSCPWPGDHC</sequence>
<dbReference type="VEuPathDB" id="FungiDB:I7I52_03605"/>
<dbReference type="AlphaFoldDB" id="A0A8H7Z6M1"/>
<evidence type="ECO:0000313" key="3">
    <source>
        <dbReference type="Proteomes" id="UP000670092"/>
    </source>
</evidence>
<protein>
    <recommendedName>
        <fullName evidence="4">Secreted protein</fullName>
    </recommendedName>
</protein>
<reference evidence="2 3" key="1">
    <citation type="submission" date="2021-01" db="EMBL/GenBank/DDBJ databases">
        <title>Chromosome-level genome assembly of a human fungal pathogen reveals clustering of transcriptionally co-regulated genes.</title>
        <authorList>
            <person name="Voorhies M."/>
            <person name="Cohen S."/>
            <person name="Shea T.P."/>
            <person name="Petrus S."/>
            <person name="Munoz J.F."/>
            <person name="Poplawski S."/>
            <person name="Goldman W.E."/>
            <person name="Michael T."/>
            <person name="Cuomo C.A."/>
            <person name="Sil A."/>
            <person name="Beyhan S."/>
        </authorList>
    </citation>
    <scope>NUCLEOTIDE SEQUENCE [LARGE SCALE GENOMIC DNA]</scope>
    <source>
        <strain evidence="2 3">G184AR</strain>
    </source>
</reference>
<gene>
    <name evidence="2" type="ORF">I7I52_03605</name>
</gene>
<evidence type="ECO:0008006" key="4">
    <source>
        <dbReference type="Google" id="ProtNLM"/>
    </source>
</evidence>
<evidence type="ECO:0000313" key="2">
    <source>
        <dbReference type="EMBL" id="KAG5305065.1"/>
    </source>
</evidence>
<evidence type="ECO:0000256" key="1">
    <source>
        <dbReference type="SAM" id="SignalP"/>
    </source>
</evidence>